<accession>A0A2T0FPL4</accession>
<dbReference type="OrthoDB" id="10254737at2759"/>
<keyword evidence="12" id="KW-1185">Reference proteome</keyword>
<dbReference type="GO" id="GO:0003743">
    <property type="term" value="F:translation initiation factor activity"/>
    <property type="evidence" value="ECO:0007669"/>
    <property type="project" value="UniProtKB-KW"/>
</dbReference>
<evidence type="ECO:0000256" key="2">
    <source>
        <dbReference type="ARBA" id="ARBA00007251"/>
    </source>
</evidence>
<evidence type="ECO:0000256" key="3">
    <source>
        <dbReference type="ARBA" id="ARBA00022490"/>
    </source>
</evidence>
<evidence type="ECO:0000256" key="10">
    <source>
        <dbReference type="SAM" id="MobiDB-lite"/>
    </source>
</evidence>
<dbReference type="EMBL" id="NDIQ01000022">
    <property type="protein sequence ID" value="PRT56918.1"/>
    <property type="molecule type" value="Genomic_DNA"/>
</dbReference>
<evidence type="ECO:0000256" key="9">
    <source>
        <dbReference type="RuleBase" id="RU003814"/>
    </source>
</evidence>
<reference evidence="11 12" key="1">
    <citation type="submission" date="2017-04" db="EMBL/GenBank/DDBJ databases">
        <title>Genome sequencing of [Candida] sorbophila.</title>
        <authorList>
            <person name="Ahn J.O."/>
        </authorList>
    </citation>
    <scope>NUCLEOTIDE SEQUENCE [LARGE SCALE GENOMIC DNA]</scope>
    <source>
        <strain evidence="11 12">DS02</strain>
    </source>
</reference>
<dbReference type="PANTHER" id="PTHR10233:SF14">
    <property type="entry name" value="TRANSLATION INITIATION FACTOR EIF-2B SUBUNIT DELTA"/>
    <property type="match status" value="1"/>
</dbReference>
<evidence type="ECO:0000256" key="6">
    <source>
        <dbReference type="ARBA" id="ARBA00044147"/>
    </source>
</evidence>
<dbReference type="Gene3D" id="3.40.50.10470">
    <property type="entry name" value="Translation initiation factor eif-2b, domain 2"/>
    <property type="match status" value="1"/>
</dbReference>
<comment type="subunit">
    <text evidence="8">Component of the translation initiation factor 2B (eIF2B) complex which is a heterodecamer of two sets of five different subunits: alpha, beta, gamma, delta and epsilon. Subunits alpha, beta and delta comprise a regulatory subcomplex and subunits epsilon and gamma comprise a catalytic subcomplex. Within the complex, the hexameric regulatory complex resides at the center, with the two heterodimeric catalytic subcomplexes bound on opposite sides.</text>
</comment>
<dbReference type="InterPro" id="IPR037171">
    <property type="entry name" value="NagB/RpiA_transferase-like"/>
</dbReference>
<evidence type="ECO:0000256" key="4">
    <source>
        <dbReference type="ARBA" id="ARBA00022540"/>
    </source>
</evidence>
<evidence type="ECO:0000256" key="5">
    <source>
        <dbReference type="ARBA" id="ARBA00022917"/>
    </source>
</evidence>
<evidence type="ECO:0000256" key="7">
    <source>
        <dbReference type="ARBA" id="ARBA00044356"/>
    </source>
</evidence>
<dbReference type="PANTHER" id="PTHR10233">
    <property type="entry name" value="TRANSLATION INITIATION FACTOR EIF-2B"/>
    <property type="match status" value="1"/>
</dbReference>
<organism evidence="11 12">
    <name type="scientific">Wickerhamiella sorbophila</name>
    <dbReference type="NCBI Taxonomy" id="45607"/>
    <lineage>
        <taxon>Eukaryota</taxon>
        <taxon>Fungi</taxon>
        <taxon>Dikarya</taxon>
        <taxon>Ascomycota</taxon>
        <taxon>Saccharomycotina</taxon>
        <taxon>Dipodascomycetes</taxon>
        <taxon>Dipodascales</taxon>
        <taxon>Trichomonascaceae</taxon>
        <taxon>Wickerhamiella</taxon>
    </lineage>
</organism>
<sequence length="383" mass="41516">MSKDLTPAQAKALKKQQKQAQRAARKEQGGNVGGAPQASQQQHGSRKHTAVGNVGQSSAPETAAPDRPFAHLDQHKPIVSAADIHPAILNLALQMRRCNVLGSTQRCVAMMEAFSKVIEDYQSPPGTTLGRSLAAHLSRQIEVLKVGRALSVSQGNAIRWLKQHLSAVLDFKDVAAKEELQLAIKSFVRERLEVAAKVIVKSAGTHIRNGDTVLTFGHSSVVYQTLAAARKEGKEFSVICVDTPPLFEGKRSAVELVELEIPTSYILISAVPYLLDTVTTVMVGAHAMVSNGHLYSRVGTSLVAMAAFDRNIPMLVLCETLKFSERIQLDAFSVNEMIPGEGPNSVFYDLTDSKYISKVITEVGALPASSVPVILREYKTQQV</sequence>
<evidence type="ECO:0000256" key="8">
    <source>
        <dbReference type="ARBA" id="ARBA00046432"/>
    </source>
</evidence>
<dbReference type="RefSeq" id="XP_024666863.1">
    <property type="nucleotide sequence ID" value="XM_024811095.1"/>
</dbReference>
<dbReference type="AlphaFoldDB" id="A0A2T0FPL4"/>
<feature type="region of interest" description="Disordered" evidence="10">
    <location>
        <begin position="1"/>
        <end position="68"/>
    </location>
</feature>
<evidence type="ECO:0000256" key="1">
    <source>
        <dbReference type="ARBA" id="ARBA00004514"/>
    </source>
</evidence>
<keyword evidence="5" id="KW-0648">Protein biosynthesis</keyword>
<evidence type="ECO:0000313" key="11">
    <source>
        <dbReference type="EMBL" id="PRT56918.1"/>
    </source>
</evidence>
<dbReference type="SUPFAM" id="SSF100950">
    <property type="entry name" value="NagB/RpiA/CoA transferase-like"/>
    <property type="match status" value="1"/>
</dbReference>
<comment type="subcellular location">
    <subcellularLocation>
        <location evidence="1">Cytoplasm</location>
        <location evidence="1">Cytosol</location>
    </subcellularLocation>
</comment>
<proteinExistence type="inferred from homology"/>
<name>A0A2T0FPL4_9ASCO</name>
<comment type="similarity">
    <text evidence="2 9">Belongs to the eIF-2B alpha/beta/delta subunits family.</text>
</comment>
<gene>
    <name evidence="11" type="ORF">B9G98_04538</name>
</gene>
<dbReference type="GeneID" id="36518286"/>
<dbReference type="Proteomes" id="UP000238350">
    <property type="component" value="Unassembled WGS sequence"/>
</dbReference>
<protein>
    <recommendedName>
        <fullName evidence="6">Translation initiation factor eIF2B subunit delta</fullName>
    </recommendedName>
    <alternativeName>
        <fullName evidence="7">eIF2B GDP-GTP exchange factor subunit delta</fullName>
    </alternativeName>
</protein>
<evidence type="ECO:0000313" key="12">
    <source>
        <dbReference type="Proteomes" id="UP000238350"/>
    </source>
</evidence>
<dbReference type="STRING" id="45607.A0A2T0FPL4"/>
<dbReference type="InterPro" id="IPR000649">
    <property type="entry name" value="IF-2B-related"/>
</dbReference>
<dbReference type="InterPro" id="IPR042529">
    <property type="entry name" value="IF_2B-like_C"/>
</dbReference>
<keyword evidence="4 11" id="KW-0396">Initiation factor</keyword>
<keyword evidence="3" id="KW-0963">Cytoplasm</keyword>
<dbReference type="GO" id="GO:0005829">
    <property type="term" value="C:cytosol"/>
    <property type="evidence" value="ECO:0007669"/>
    <property type="project" value="UniProtKB-SubCell"/>
</dbReference>
<dbReference type="Pfam" id="PF01008">
    <property type="entry name" value="IF-2B"/>
    <property type="match status" value="1"/>
</dbReference>
<comment type="caution">
    <text evidence="11">The sequence shown here is derived from an EMBL/GenBank/DDBJ whole genome shotgun (WGS) entry which is preliminary data.</text>
</comment>